<protein>
    <submittedName>
        <fullName evidence="2">Uncharacterized protein</fullName>
    </submittedName>
</protein>
<proteinExistence type="predicted"/>
<accession>A0A4S8MJE6</accession>
<feature type="region of interest" description="Disordered" evidence="1">
    <location>
        <begin position="93"/>
        <end position="116"/>
    </location>
</feature>
<name>A0A4S8MJE6_DENBC</name>
<dbReference type="EMBL" id="ML179072">
    <property type="protein sequence ID" value="THV02898.1"/>
    <property type="molecule type" value="Genomic_DNA"/>
</dbReference>
<dbReference type="Proteomes" id="UP000297245">
    <property type="component" value="Unassembled WGS sequence"/>
</dbReference>
<organism evidence="2 3">
    <name type="scientific">Dendrothele bispora (strain CBS 962.96)</name>
    <dbReference type="NCBI Taxonomy" id="1314807"/>
    <lineage>
        <taxon>Eukaryota</taxon>
        <taxon>Fungi</taxon>
        <taxon>Dikarya</taxon>
        <taxon>Basidiomycota</taxon>
        <taxon>Agaricomycotina</taxon>
        <taxon>Agaricomycetes</taxon>
        <taxon>Agaricomycetidae</taxon>
        <taxon>Agaricales</taxon>
        <taxon>Agaricales incertae sedis</taxon>
        <taxon>Dendrothele</taxon>
    </lineage>
</organism>
<dbReference type="AlphaFoldDB" id="A0A4S8MJE6"/>
<reference evidence="2 3" key="1">
    <citation type="journal article" date="2019" name="Nat. Ecol. Evol.">
        <title>Megaphylogeny resolves global patterns of mushroom evolution.</title>
        <authorList>
            <person name="Varga T."/>
            <person name="Krizsan K."/>
            <person name="Foldi C."/>
            <person name="Dima B."/>
            <person name="Sanchez-Garcia M."/>
            <person name="Sanchez-Ramirez S."/>
            <person name="Szollosi G.J."/>
            <person name="Szarkandi J.G."/>
            <person name="Papp V."/>
            <person name="Albert L."/>
            <person name="Andreopoulos W."/>
            <person name="Angelini C."/>
            <person name="Antonin V."/>
            <person name="Barry K.W."/>
            <person name="Bougher N.L."/>
            <person name="Buchanan P."/>
            <person name="Buyck B."/>
            <person name="Bense V."/>
            <person name="Catcheside P."/>
            <person name="Chovatia M."/>
            <person name="Cooper J."/>
            <person name="Damon W."/>
            <person name="Desjardin D."/>
            <person name="Finy P."/>
            <person name="Geml J."/>
            <person name="Haridas S."/>
            <person name="Hughes K."/>
            <person name="Justo A."/>
            <person name="Karasinski D."/>
            <person name="Kautmanova I."/>
            <person name="Kiss B."/>
            <person name="Kocsube S."/>
            <person name="Kotiranta H."/>
            <person name="LaButti K.M."/>
            <person name="Lechner B.E."/>
            <person name="Liimatainen K."/>
            <person name="Lipzen A."/>
            <person name="Lukacs Z."/>
            <person name="Mihaltcheva S."/>
            <person name="Morgado L.N."/>
            <person name="Niskanen T."/>
            <person name="Noordeloos M.E."/>
            <person name="Ohm R.A."/>
            <person name="Ortiz-Santana B."/>
            <person name="Ovrebo C."/>
            <person name="Racz N."/>
            <person name="Riley R."/>
            <person name="Savchenko A."/>
            <person name="Shiryaev A."/>
            <person name="Soop K."/>
            <person name="Spirin V."/>
            <person name="Szebenyi C."/>
            <person name="Tomsovsky M."/>
            <person name="Tulloss R.E."/>
            <person name="Uehling J."/>
            <person name="Grigoriev I.V."/>
            <person name="Vagvolgyi C."/>
            <person name="Papp T."/>
            <person name="Martin F.M."/>
            <person name="Miettinen O."/>
            <person name="Hibbett D.S."/>
            <person name="Nagy L.G."/>
        </authorList>
    </citation>
    <scope>NUCLEOTIDE SEQUENCE [LARGE SCALE GENOMIC DNA]</scope>
    <source>
        <strain evidence="2 3">CBS 962.96</strain>
    </source>
</reference>
<sequence length="116" mass="12847">MSGYDLSTVSNGFSFSTVENSIVDEQRGADNKADKDSDVRAKSFRHIIPVFVQRRLFTRTVLLNPCFDGGTEVVACDDVEGDLSNKNICHREGEEGKVTDSDDTTRLDQETGRSIL</sequence>
<evidence type="ECO:0000313" key="3">
    <source>
        <dbReference type="Proteomes" id="UP000297245"/>
    </source>
</evidence>
<evidence type="ECO:0000256" key="1">
    <source>
        <dbReference type="SAM" id="MobiDB-lite"/>
    </source>
</evidence>
<gene>
    <name evidence="2" type="ORF">K435DRAFT_316051</name>
</gene>
<keyword evidence="3" id="KW-1185">Reference proteome</keyword>
<evidence type="ECO:0000313" key="2">
    <source>
        <dbReference type="EMBL" id="THV02898.1"/>
    </source>
</evidence>